<dbReference type="InterPro" id="IPR058245">
    <property type="entry name" value="NreC/VraR/RcsB-like_REC"/>
</dbReference>
<dbReference type="SUPFAM" id="SSF52172">
    <property type="entry name" value="CheY-like"/>
    <property type="match status" value="1"/>
</dbReference>
<keyword evidence="2 6" id="KW-0238">DNA-binding</keyword>
<dbReference type="CDD" id="cd17535">
    <property type="entry name" value="REC_NarL-like"/>
    <property type="match status" value="1"/>
</dbReference>
<dbReference type="Pfam" id="PF00072">
    <property type="entry name" value="Response_reg"/>
    <property type="match status" value="1"/>
</dbReference>
<evidence type="ECO:0000256" key="1">
    <source>
        <dbReference type="ARBA" id="ARBA00022553"/>
    </source>
</evidence>
<dbReference type="Pfam" id="PF00196">
    <property type="entry name" value="GerE"/>
    <property type="match status" value="1"/>
</dbReference>
<dbReference type="InterPro" id="IPR001789">
    <property type="entry name" value="Sig_transdc_resp-reg_receiver"/>
</dbReference>
<evidence type="ECO:0000313" key="7">
    <source>
        <dbReference type="Proteomes" id="UP000245926"/>
    </source>
</evidence>
<dbReference type="SMART" id="SM00448">
    <property type="entry name" value="REC"/>
    <property type="match status" value="1"/>
</dbReference>
<dbReference type="PRINTS" id="PR00038">
    <property type="entry name" value="HTHLUXR"/>
</dbReference>
<dbReference type="Gene3D" id="3.40.50.2300">
    <property type="match status" value="1"/>
</dbReference>
<feature type="domain" description="Response regulatory" evidence="5">
    <location>
        <begin position="6"/>
        <end position="123"/>
    </location>
</feature>
<dbReference type="EMBL" id="CP029550">
    <property type="protein sequence ID" value="AWN43291.1"/>
    <property type="molecule type" value="Genomic_DNA"/>
</dbReference>
<dbReference type="InterPro" id="IPR016032">
    <property type="entry name" value="Sig_transdc_resp-reg_C-effctor"/>
</dbReference>
<feature type="modified residue" description="4-aspartylphosphate" evidence="3">
    <location>
        <position position="58"/>
    </location>
</feature>
<dbReference type="InterPro" id="IPR036388">
    <property type="entry name" value="WH-like_DNA-bd_sf"/>
</dbReference>
<dbReference type="AlphaFoldDB" id="A0A2U8WCF8"/>
<accession>A0A2U8WCF8</accession>
<evidence type="ECO:0000259" key="5">
    <source>
        <dbReference type="PROSITE" id="PS50110"/>
    </source>
</evidence>
<dbReference type="InterPro" id="IPR011006">
    <property type="entry name" value="CheY-like_superfamily"/>
</dbReference>
<keyword evidence="7" id="KW-1185">Reference proteome</keyword>
<sequence length="223" mass="23497">MTDTKVALVADDDEFFRMALRAILQNRLGFTEVIETGSLDEAIEHLGRRDDVALALFDLAMPGMQGAGSLRAVREVRPETLTAIVSGSKRRRDVLQALEAGGHGYIPKGIGVVELGQALEMILKGFIYVPPLLADISTEPSDAPVQGPPSDDAGVSASLTPRQTEVLGLIVQGKSNKEIARALNLGEGTVKIHVAALFRTLGVSSRSAAAAIGARVLSSTATE</sequence>
<dbReference type="OrthoDB" id="9805444at2"/>
<dbReference type="SMART" id="SM00421">
    <property type="entry name" value="HTH_LUXR"/>
    <property type="match status" value="1"/>
</dbReference>
<organism evidence="6 7">
    <name type="scientific">Methylobacterium durans</name>
    <dbReference type="NCBI Taxonomy" id="2202825"/>
    <lineage>
        <taxon>Bacteria</taxon>
        <taxon>Pseudomonadati</taxon>
        <taxon>Pseudomonadota</taxon>
        <taxon>Alphaproteobacteria</taxon>
        <taxon>Hyphomicrobiales</taxon>
        <taxon>Methylobacteriaceae</taxon>
        <taxon>Methylobacterium</taxon>
    </lineage>
</organism>
<gene>
    <name evidence="6" type="ORF">DK389_25800</name>
</gene>
<dbReference type="GO" id="GO:0003677">
    <property type="term" value="F:DNA binding"/>
    <property type="evidence" value="ECO:0007669"/>
    <property type="project" value="UniProtKB-KW"/>
</dbReference>
<dbReference type="PANTHER" id="PTHR45566:SF2">
    <property type="entry name" value="NARL SUBFAMILY"/>
    <property type="match status" value="1"/>
</dbReference>
<dbReference type="PANTHER" id="PTHR45566">
    <property type="entry name" value="HTH-TYPE TRANSCRIPTIONAL REGULATOR YHJB-RELATED"/>
    <property type="match status" value="1"/>
</dbReference>
<evidence type="ECO:0000256" key="2">
    <source>
        <dbReference type="ARBA" id="ARBA00023125"/>
    </source>
</evidence>
<dbReference type="GO" id="GO:0000160">
    <property type="term" value="P:phosphorelay signal transduction system"/>
    <property type="evidence" value="ECO:0007669"/>
    <property type="project" value="InterPro"/>
</dbReference>
<evidence type="ECO:0000256" key="3">
    <source>
        <dbReference type="PROSITE-ProRule" id="PRU00169"/>
    </source>
</evidence>
<dbReference type="SUPFAM" id="SSF46894">
    <property type="entry name" value="C-terminal effector domain of the bipartite response regulators"/>
    <property type="match status" value="1"/>
</dbReference>
<dbReference type="PROSITE" id="PS50110">
    <property type="entry name" value="RESPONSE_REGULATORY"/>
    <property type="match status" value="1"/>
</dbReference>
<dbReference type="Proteomes" id="UP000245926">
    <property type="component" value="Chromosome"/>
</dbReference>
<evidence type="ECO:0000313" key="6">
    <source>
        <dbReference type="EMBL" id="AWN43291.1"/>
    </source>
</evidence>
<dbReference type="GO" id="GO:0006355">
    <property type="term" value="P:regulation of DNA-templated transcription"/>
    <property type="evidence" value="ECO:0007669"/>
    <property type="project" value="InterPro"/>
</dbReference>
<keyword evidence="1 3" id="KW-0597">Phosphoprotein</keyword>
<dbReference type="KEGG" id="mets:DK389_25800"/>
<dbReference type="PROSITE" id="PS50043">
    <property type="entry name" value="HTH_LUXR_2"/>
    <property type="match status" value="1"/>
</dbReference>
<dbReference type="RefSeq" id="WP_109893951.1">
    <property type="nucleotide sequence ID" value="NZ_CP029550.1"/>
</dbReference>
<name>A0A2U8WCF8_9HYPH</name>
<evidence type="ECO:0000259" key="4">
    <source>
        <dbReference type="PROSITE" id="PS50043"/>
    </source>
</evidence>
<feature type="domain" description="HTH luxR-type" evidence="4">
    <location>
        <begin position="152"/>
        <end position="217"/>
    </location>
</feature>
<dbReference type="InterPro" id="IPR051015">
    <property type="entry name" value="EvgA-like"/>
</dbReference>
<dbReference type="Gene3D" id="1.10.10.10">
    <property type="entry name" value="Winged helix-like DNA-binding domain superfamily/Winged helix DNA-binding domain"/>
    <property type="match status" value="1"/>
</dbReference>
<dbReference type="CDD" id="cd06170">
    <property type="entry name" value="LuxR_C_like"/>
    <property type="match status" value="1"/>
</dbReference>
<reference evidence="7" key="1">
    <citation type="submission" date="2018-05" db="EMBL/GenBank/DDBJ databases">
        <title>Complete Genome Sequence of Methylobacterium sp. 17SD2-17.</title>
        <authorList>
            <person name="Srinivasan S."/>
        </authorList>
    </citation>
    <scope>NUCLEOTIDE SEQUENCE [LARGE SCALE GENOMIC DNA]</scope>
    <source>
        <strain evidence="7">17SD2-17</strain>
    </source>
</reference>
<proteinExistence type="predicted"/>
<protein>
    <submittedName>
        <fullName evidence="6">DNA-binding response regulator</fullName>
    </submittedName>
</protein>
<dbReference type="InterPro" id="IPR000792">
    <property type="entry name" value="Tscrpt_reg_LuxR_C"/>
</dbReference>